<keyword evidence="1" id="KW-0862">Zinc</keyword>
<sequence>MQAYNATSNESPIPLPQAPIALPTILPSSPMFDTRDFCCLEEILPPKKRARFLSSSSTDSPAPPYVFEIGESSYKTPLERHEEQIKTILNHLDEITLERIEHMEDTIEGLGNGRMIIQHDDEIALAYIKTSTLEILIEDIQVRHRSDIKSLLDKNGSQEDINICSTNHDSGRDRETKREAPVSRKCSYKEFMSCQTFNFKGTEGAVGLIRWFERTESNRRQETFRAYAATLTENRGYVGPYPLWPTTGSNLQPMPVTCHACGERGHFRSHCPKANNTAQGRAYLLRDKNAHQDPNIVTGMFLLNQHLARVLFDSGADKSFVYISLASMLNIPPITLDTTYDIEIADGNLVGTNTVIQGYTLILLNQPFKIDLMPIKLGSFDVVIGMDWLSKYHDRIICDERVIHIPIDSETLIIRDLPGLPLVRQVEFQIDLIPGAAPLSRAPYRLAPSEMQELSNQLQDLADRGFIRPSTSPLGALVLFVKKKDGSFRMCIDYQELNKLTEKNRYPLPRIDDLFDQLQGSSVYSKIDIKSCYHQLGVKDEDISKSAFKICYGHYEF</sequence>
<dbReference type="Pfam" id="PF08284">
    <property type="entry name" value="RVP_2"/>
    <property type="match status" value="1"/>
</dbReference>
<dbReference type="Proteomes" id="UP001151760">
    <property type="component" value="Unassembled WGS sequence"/>
</dbReference>
<protein>
    <submittedName>
        <fullName evidence="3">Reverse transcriptase domain-containing protein</fullName>
    </submittedName>
</protein>
<dbReference type="InterPro" id="IPR032567">
    <property type="entry name" value="RTL1-rel"/>
</dbReference>
<reference evidence="3" key="1">
    <citation type="journal article" date="2022" name="Int. J. Mol. Sci.">
        <title>Draft Genome of Tanacetum Coccineum: Genomic Comparison of Closely Related Tanacetum-Family Plants.</title>
        <authorList>
            <person name="Yamashiro T."/>
            <person name="Shiraishi A."/>
            <person name="Nakayama K."/>
            <person name="Satake H."/>
        </authorList>
    </citation>
    <scope>NUCLEOTIDE SEQUENCE</scope>
</reference>
<evidence type="ECO:0000256" key="1">
    <source>
        <dbReference type="PROSITE-ProRule" id="PRU00047"/>
    </source>
</evidence>
<dbReference type="Gene3D" id="4.10.60.10">
    <property type="entry name" value="Zinc finger, CCHC-type"/>
    <property type="match status" value="1"/>
</dbReference>
<dbReference type="InterPro" id="IPR021109">
    <property type="entry name" value="Peptidase_aspartic_dom_sf"/>
</dbReference>
<dbReference type="CDD" id="cd00303">
    <property type="entry name" value="retropepsin_like"/>
    <property type="match status" value="1"/>
</dbReference>
<keyword evidence="1" id="KW-0863">Zinc-finger</keyword>
<name>A0ABQ4YN68_9ASTR</name>
<proteinExistence type="predicted"/>
<dbReference type="PANTHER" id="PTHR15503">
    <property type="entry name" value="LDOC1 RELATED"/>
    <property type="match status" value="1"/>
</dbReference>
<dbReference type="PANTHER" id="PTHR15503:SF45">
    <property type="entry name" value="RNA-DIRECTED DNA POLYMERASE HOMOLOG"/>
    <property type="match status" value="1"/>
</dbReference>
<keyword evidence="3" id="KW-0548">Nucleotidyltransferase</keyword>
<keyword evidence="1" id="KW-0479">Metal-binding</keyword>
<dbReference type="CDD" id="cd01647">
    <property type="entry name" value="RT_LTR"/>
    <property type="match status" value="1"/>
</dbReference>
<dbReference type="Gene3D" id="2.40.70.10">
    <property type="entry name" value="Acid Proteases"/>
    <property type="match status" value="1"/>
</dbReference>
<reference evidence="3" key="2">
    <citation type="submission" date="2022-01" db="EMBL/GenBank/DDBJ databases">
        <authorList>
            <person name="Yamashiro T."/>
            <person name="Shiraishi A."/>
            <person name="Satake H."/>
            <person name="Nakayama K."/>
        </authorList>
    </citation>
    <scope>NUCLEOTIDE SEQUENCE</scope>
</reference>
<dbReference type="GO" id="GO:0003964">
    <property type="term" value="F:RNA-directed DNA polymerase activity"/>
    <property type="evidence" value="ECO:0007669"/>
    <property type="project" value="UniProtKB-KW"/>
</dbReference>
<dbReference type="SUPFAM" id="SSF50630">
    <property type="entry name" value="Acid proteases"/>
    <property type="match status" value="1"/>
</dbReference>
<keyword evidence="4" id="KW-1185">Reference proteome</keyword>
<evidence type="ECO:0000259" key="2">
    <source>
        <dbReference type="PROSITE" id="PS50158"/>
    </source>
</evidence>
<evidence type="ECO:0000313" key="3">
    <source>
        <dbReference type="EMBL" id="GJS78198.1"/>
    </source>
</evidence>
<dbReference type="Pfam" id="PF00078">
    <property type="entry name" value="RVT_1"/>
    <property type="match status" value="1"/>
</dbReference>
<dbReference type="InterPro" id="IPR036875">
    <property type="entry name" value="Znf_CCHC_sf"/>
</dbReference>
<dbReference type="InterPro" id="IPR001878">
    <property type="entry name" value="Znf_CCHC"/>
</dbReference>
<dbReference type="SUPFAM" id="SSF56672">
    <property type="entry name" value="DNA/RNA polymerases"/>
    <property type="match status" value="1"/>
</dbReference>
<dbReference type="InterPro" id="IPR043502">
    <property type="entry name" value="DNA/RNA_pol_sf"/>
</dbReference>
<dbReference type="InterPro" id="IPR043128">
    <property type="entry name" value="Rev_trsase/Diguanyl_cyclase"/>
</dbReference>
<dbReference type="InterPro" id="IPR000477">
    <property type="entry name" value="RT_dom"/>
</dbReference>
<keyword evidence="3" id="KW-0695">RNA-directed DNA polymerase</keyword>
<organism evidence="3 4">
    <name type="scientific">Tanacetum coccineum</name>
    <dbReference type="NCBI Taxonomy" id="301880"/>
    <lineage>
        <taxon>Eukaryota</taxon>
        <taxon>Viridiplantae</taxon>
        <taxon>Streptophyta</taxon>
        <taxon>Embryophyta</taxon>
        <taxon>Tracheophyta</taxon>
        <taxon>Spermatophyta</taxon>
        <taxon>Magnoliopsida</taxon>
        <taxon>eudicotyledons</taxon>
        <taxon>Gunneridae</taxon>
        <taxon>Pentapetalae</taxon>
        <taxon>asterids</taxon>
        <taxon>campanulids</taxon>
        <taxon>Asterales</taxon>
        <taxon>Asteraceae</taxon>
        <taxon>Asteroideae</taxon>
        <taxon>Anthemideae</taxon>
        <taxon>Anthemidinae</taxon>
        <taxon>Tanacetum</taxon>
    </lineage>
</organism>
<keyword evidence="3" id="KW-0808">Transferase</keyword>
<dbReference type="EMBL" id="BQNB010010506">
    <property type="protein sequence ID" value="GJS78198.1"/>
    <property type="molecule type" value="Genomic_DNA"/>
</dbReference>
<evidence type="ECO:0000313" key="4">
    <source>
        <dbReference type="Proteomes" id="UP001151760"/>
    </source>
</evidence>
<accession>A0ABQ4YN68</accession>
<dbReference type="Gene3D" id="3.30.70.270">
    <property type="match status" value="1"/>
</dbReference>
<dbReference type="PROSITE" id="PS50158">
    <property type="entry name" value="ZF_CCHC"/>
    <property type="match status" value="1"/>
</dbReference>
<dbReference type="SUPFAM" id="SSF57756">
    <property type="entry name" value="Retrovirus zinc finger-like domains"/>
    <property type="match status" value="1"/>
</dbReference>
<comment type="caution">
    <text evidence="3">The sequence shown here is derived from an EMBL/GenBank/DDBJ whole genome shotgun (WGS) entry which is preliminary data.</text>
</comment>
<feature type="domain" description="CCHC-type" evidence="2">
    <location>
        <begin position="258"/>
        <end position="273"/>
    </location>
</feature>
<gene>
    <name evidence="3" type="ORF">Tco_0728079</name>
</gene>
<dbReference type="Gene3D" id="3.10.10.10">
    <property type="entry name" value="HIV Type 1 Reverse Transcriptase, subunit A, domain 1"/>
    <property type="match status" value="1"/>
</dbReference>